<comment type="similarity">
    <text evidence="1 12">Belongs to the helicase family. DnaB subfamily.</text>
</comment>
<sequence length="446" mass="49651">MEDIQTLRKVPSSIEAERSVLGGIFLKPDVFGEVIEVISPNDFYKTQHKIIYETMMEIYGAGNQIDPIIVMDRLKRKNKFEEIGGETILYEIIEEVPTAANILTYARIIKEKSTLRNLSDIGTKIVEMSRDGYEDVDTILDKAEGLIFKVAEGKESKDVISLKEAMSGEFERLEQLFQNKGATTGIPSGFKSFDEMTSGFQPSDLVILAARPSMGKTAFALNLALNAGMKSNKAVLVFSLEMSSTQLLQRLLAVEAGIGLQKIRNGFLTNDDWGKLGISSGKLANSEINIADVPNVNVLEIRSIARRLKAAGKLDMIIIDYLQLIKGSSSRSDNRQQEISDISRSLKGIARELDVPIIALSQLSRAPEQRADRRPMLSDLRESGAIEQDADMVVFLYRDDYYNDDSESKGITEVIIGKQRNGPVGTVSLRFFHEITRFADYTTKVD</sequence>
<dbReference type="SMART" id="SM00382">
    <property type="entry name" value="AAA"/>
    <property type="match status" value="1"/>
</dbReference>
<dbReference type="Pfam" id="PF03796">
    <property type="entry name" value="DnaB_C"/>
    <property type="match status" value="1"/>
</dbReference>
<keyword evidence="8 12" id="KW-0238">DNA-binding</keyword>
<evidence type="ECO:0000313" key="14">
    <source>
        <dbReference type="EMBL" id="SJZ35839.1"/>
    </source>
</evidence>
<evidence type="ECO:0000256" key="7">
    <source>
        <dbReference type="ARBA" id="ARBA00022840"/>
    </source>
</evidence>
<dbReference type="GO" id="GO:0003677">
    <property type="term" value="F:DNA binding"/>
    <property type="evidence" value="ECO:0007669"/>
    <property type="project" value="UniProtKB-UniRule"/>
</dbReference>
<dbReference type="GO" id="GO:0005524">
    <property type="term" value="F:ATP binding"/>
    <property type="evidence" value="ECO:0007669"/>
    <property type="project" value="UniProtKB-UniRule"/>
</dbReference>
<dbReference type="NCBIfam" id="NF004384">
    <property type="entry name" value="PRK05748.1"/>
    <property type="match status" value="1"/>
</dbReference>
<keyword evidence="9" id="KW-0413">Isomerase</keyword>
<dbReference type="OrthoDB" id="9773982at2"/>
<dbReference type="PANTHER" id="PTHR30153">
    <property type="entry name" value="REPLICATIVE DNA HELICASE DNAB"/>
    <property type="match status" value="1"/>
</dbReference>
<dbReference type="InterPro" id="IPR036185">
    <property type="entry name" value="DNA_heli_DnaB-like_N_sf"/>
</dbReference>
<evidence type="ECO:0000256" key="5">
    <source>
        <dbReference type="ARBA" id="ARBA00022801"/>
    </source>
</evidence>
<dbReference type="EC" id="5.6.2.3" evidence="11 12"/>
<keyword evidence="5 12" id="KW-0378">Hydrolase</keyword>
<dbReference type="InterPro" id="IPR007692">
    <property type="entry name" value="DNA_helicase_DnaB"/>
</dbReference>
<dbReference type="PANTHER" id="PTHR30153:SF2">
    <property type="entry name" value="REPLICATIVE DNA HELICASE"/>
    <property type="match status" value="1"/>
</dbReference>
<evidence type="ECO:0000259" key="13">
    <source>
        <dbReference type="PROSITE" id="PS51199"/>
    </source>
</evidence>
<evidence type="ECO:0000313" key="15">
    <source>
        <dbReference type="Proteomes" id="UP000191153"/>
    </source>
</evidence>
<dbReference type="SUPFAM" id="SSF48024">
    <property type="entry name" value="N-terminal domain of DnaB helicase"/>
    <property type="match status" value="1"/>
</dbReference>
<dbReference type="Proteomes" id="UP000191153">
    <property type="component" value="Unassembled WGS sequence"/>
</dbReference>
<dbReference type="GO" id="GO:1990077">
    <property type="term" value="C:primosome complex"/>
    <property type="evidence" value="ECO:0007669"/>
    <property type="project" value="UniProtKB-UniRule"/>
</dbReference>
<evidence type="ECO:0000256" key="8">
    <source>
        <dbReference type="ARBA" id="ARBA00023125"/>
    </source>
</evidence>
<comment type="catalytic activity">
    <reaction evidence="10 12">
        <text>ATP + H2O = ADP + phosphate + H(+)</text>
        <dbReference type="Rhea" id="RHEA:13065"/>
        <dbReference type="ChEBI" id="CHEBI:15377"/>
        <dbReference type="ChEBI" id="CHEBI:15378"/>
        <dbReference type="ChEBI" id="CHEBI:30616"/>
        <dbReference type="ChEBI" id="CHEBI:43474"/>
        <dbReference type="ChEBI" id="CHEBI:456216"/>
        <dbReference type="EC" id="5.6.2.3"/>
    </reaction>
</comment>
<name>A0A1T4K0E4_9FUSO</name>
<evidence type="ECO:0000256" key="12">
    <source>
        <dbReference type="RuleBase" id="RU362085"/>
    </source>
</evidence>
<reference evidence="14 15" key="1">
    <citation type="submission" date="2017-02" db="EMBL/GenBank/DDBJ databases">
        <authorList>
            <person name="Peterson S.W."/>
        </authorList>
    </citation>
    <scope>NUCLEOTIDE SEQUENCE [LARGE SCALE GENOMIC DNA]</scope>
    <source>
        <strain evidence="14 15">ATCC 700028</strain>
    </source>
</reference>
<evidence type="ECO:0000256" key="3">
    <source>
        <dbReference type="ARBA" id="ARBA00022705"/>
    </source>
</evidence>
<dbReference type="STRING" id="180163.SAMN02745174_00222"/>
<dbReference type="Gene3D" id="1.10.860.10">
    <property type="entry name" value="DNAb Helicase, Chain A"/>
    <property type="match status" value="1"/>
</dbReference>
<keyword evidence="15" id="KW-1185">Reference proteome</keyword>
<dbReference type="InterPro" id="IPR007693">
    <property type="entry name" value="DNA_helicase_DnaB-like_N"/>
</dbReference>
<evidence type="ECO:0000256" key="1">
    <source>
        <dbReference type="ARBA" id="ARBA00008428"/>
    </source>
</evidence>
<keyword evidence="4 12" id="KW-0547">Nucleotide-binding</keyword>
<proteinExistence type="inferred from homology"/>
<dbReference type="FunFam" id="1.10.860.10:FF:000001">
    <property type="entry name" value="Replicative DNA helicase"/>
    <property type="match status" value="1"/>
</dbReference>
<dbReference type="InterPro" id="IPR027417">
    <property type="entry name" value="P-loop_NTPase"/>
</dbReference>
<dbReference type="GO" id="GO:0043139">
    <property type="term" value="F:5'-3' DNA helicase activity"/>
    <property type="evidence" value="ECO:0007669"/>
    <property type="project" value="UniProtKB-EC"/>
</dbReference>
<dbReference type="AlphaFoldDB" id="A0A1T4K0E4"/>
<dbReference type="GO" id="GO:0006269">
    <property type="term" value="P:DNA replication, synthesis of primer"/>
    <property type="evidence" value="ECO:0007669"/>
    <property type="project" value="UniProtKB-UniRule"/>
</dbReference>
<comment type="function">
    <text evidence="12">The main replicative DNA helicase, it participates in initiation and elongation during chromosome replication. Travels ahead of the DNA replisome, separating dsDNA into templates for DNA synthesis. A processive ATP-dependent 5'-3' DNA helicase it has DNA-dependent ATPase activity.</text>
</comment>
<dbReference type="Pfam" id="PF00772">
    <property type="entry name" value="DnaB"/>
    <property type="match status" value="1"/>
</dbReference>
<evidence type="ECO:0000256" key="6">
    <source>
        <dbReference type="ARBA" id="ARBA00022806"/>
    </source>
</evidence>
<dbReference type="InterPro" id="IPR007694">
    <property type="entry name" value="DNA_helicase_DnaB-like_C"/>
</dbReference>
<dbReference type="FunFam" id="3.40.50.300:FF:001761">
    <property type="entry name" value="Replicative DNA helicase"/>
    <property type="match status" value="1"/>
</dbReference>
<dbReference type="PROSITE" id="PS51199">
    <property type="entry name" value="SF4_HELICASE"/>
    <property type="match status" value="1"/>
</dbReference>
<dbReference type="NCBIfam" id="TIGR00665">
    <property type="entry name" value="DnaB"/>
    <property type="match status" value="1"/>
</dbReference>
<dbReference type="InterPro" id="IPR003593">
    <property type="entry name" value="AAA+_ATPase"/>
</dbReference>
<evidence type="ECO:0000256" key="2">
    <source>
        <dbReference type="ARBA" id="ARBA00022515"/>
    </source>
</evidence>
<dbReference type="GO" id="GO:0005829">
    <property type="term" value="C:cytosol"/>
    <property type="evidence" value="ECO:0007669"/>
    <property type="project" value="TreeGrafter"/>
</dbReference>
<dbReference type="SUPFAM" id="SSF52540">
    <property type="entry name" value="P-loop containing nucleoside triphosphate hydrolases"/>
    <property type="match status" value="1"/>
</dbReference>
<evidence type="ECO:0000256" key="4">
    <source>
        <dbReference type="ARBA" id="ARBA00022741"/>
    </source>
</evidence>
<dbReference type="Gene3D" id="3.40.50.300">
    <property type="entry name" value="P-loop containing nucleotide triphosphate hydrolases"/>
    <property type="match status" value="1"/>
</dbReference>
<keyword evidence="2 12" id="KW-0639">Primosome</keyword>
<gene>
    <name evidence="14" type="ORF">SAMN02745174_00222</name>
</gene>
<organism evidence="14 15">
    <name type="scientific">Cetobacterium ceti</name>
    <dbReference type="NCBI Taxonomy" id="180163"/>
    <lineage>
        <taxon>Bacteria</taxon>
        <taxon>Fusobacteriati</taxon>
        <taxon>Fusobacteriota</taxon>
        <taxon>Fusobacteriia</taxon>
        <taxon>Fusobacteriales</taxon>
        <taxon>Fusobacteriaceae</taxon>
        <taxon>Cetobacterium</taxon>
    </lineage>
</organism>
<dbReference type="CDD" id="cd00984">
    <property type="entry name" value="DnaB_C"/>
    <property type="match status" value="1"/>
</dbReference>
<keyword evidence="3 12" id="KW-0235">DNA replication</keyword>
<protein>
    <recommendedName>
        <fullName evidence="11 12">Replicative DNA helicase</fullName>
        <ecNumber evidence="11 12">5.6.2.3</ecNumber>
    </recommendedName>
</protein>
<keyword evidence="7 12" id="KW-0067">ATP-binding</keyword>
<evidence type="ECO:0000256" key="9">
    <source>
        <dbReference type="ARBA" id="ARBA00023235"/>
    </source>
</evidence>
<evidence type="ECO:0000256" key="10">
    <source>
        <dbReference type="ARBA" id="ARBA00048954"/>
    </source>
</evidence>
<feature type="domain" description="SF4 helicase" evidence="13">
    <location>
        <begin position="179"/>
        <end position="445"/>
    </location>
</feature>
<dbReference type="GO" id="GO:0016887">
    <property type="term" value="F:ATP hydrolysis activity"/>
    <property type="evidence" value="ECO:0007669"/>
    <property type="project" value="RHEA"/>
</dbReference>
<dbReference type="InterPro" id="IPR016136">
    <property type="entry name" value="DNA_helicase_N/primase_C"/>
</dbReference>
<keyword evidence="6 12" id="KW-0347">Helicase</keyword>
<dbReference type="EMBL" id="FUWX01000004">
    <property type="protein sequence ID" value="SJZ35839.1"/>
    <property type="molecule type" value="Genomic_DNA"/>
</dbReference>
<accession>A0A1T4K0E4</accession>
<dbReference type="RefSeq" id="WP_078692769.1">
    <property type="nucleotide sequence ID" value="NZ_FUWX01000004.1"/>
</dbReference>
<evidence type="ECO:0000256" key="11">
    <source>
        <dbReference type="NCBIfam" id="TIGR00665"/>
    </source>
</evidence>